<dbReference type="EMBL" id="LAVV01001183">
    <property type="protein sequence ID" value="KNZ63747.1"/>
    <property type="molecule type" value="Genomic_DNA"/>
</dbReference>
<dbReference type="AlphaFoldDB" id="A0A0L6VT00"/>
<evidence type="ECO:0000313" key="2">
    <source>
        <dbReference type="Proteomes" id="UP000037035"/>
    </source>
</evidence>
<protein>
    <recommendedName>
        <fullName evidence="3">Retrotransposon Copia-like N-terminal domain-containing protein</fullName>
    </recommendedName>
</protein>
<gene>
    <name evidence="1" type="ORF">VP01_11065g1</name>
</gene>
<reference evidence="1 2" key="1">
    <citation type="submission" date="2015-08" db="EMBL/GenBank/DDBJ databases">
        <title>Next Generation Sequencing and Analysis of the Genome of Puccinia sorghi L Schw, the Causal Agent of Maize Common Rust.</title>
        <authorList>
            <person name="Rochi L."/>
            <person name="Burguener G."/>
            <person name="Darino M."/>
            <person name="Turjanski A."/>
            <person name="Kreff E."/>
            <person name="Dieguez M.J."/>
            <person name="Sacco F."/>
        </authorList>
    </citation>
    <scope>NUCLEOTIDE SEQUENCE [LARGE SCALE GENOMIC DNA]</scope>
    <source>
        <strain evidence="1 2">RO10H11247</strain>
    </source>
</reference>
<evidence type="ECO:0008006" key="3">
    <source>
        <dbReference type="Google" id="ProtNLM"/>
    </source>
</evidence>
<accession>A0A0L6VT00</accession>
<name>A0A0L6VT00_9BASI</name>
<dbReference type="OrthoDB" id="2847449at2759"/>
<comment type="caution">
    <text evidence="1">The sequence shown here is derived from an EMBL/GenBank/DDBJ whole genome shotgun (WGS) entry which is preliminary data.</text>
</comment>
<dbReference type="VEuPathDB" id="FungiDB:VP01_11065g1"/>
<organism evidence="1 2">
    <name type="scientific">Puccinia sorghi</name>
    <dbReference type="NCBI Taxonomy" id="27349"/>
    <lineage>
        <taxon>Eukaryota</taxon>
        <taxon>Fungi</taxon>
        <taxon>Dikarya</taxon>
        <taxon>Basidiomycota</taxon>
        <taxon>Pucciniomycotina</taxon>
        <taxon>Pucciniomycetes</taxon>
        <taxon>Pucciniales</taxon>
        <taxon>Pucciniaceae</taxon>
        <taxon>Puccinia</taxon>
    </lineage>
</organism>
<proteinExistence type="predicted"/>
<keyword evidence="2" id="KW-1185">Reference proteome</keyword>
<evidence type="ECO:0000313" key="1">
    <source>
        <dbReference type="EMBL" id="KNZ63747.1"/>
    </source>
</evidence>
<dbReference type="Proteomes" id="UP000037035">
    <property type="component" value="Unassembled WGS sequence"/>
</dbReference>
<feature type="non-terminal residue" evidence="1">
    <location>
        <position position="1"/>
    </location>
</feature>
<sequence length="139" mass="15575">PFMDEINSTILKTKIEAIPILTEDNFLSWRTRITALFKLGGSKDQILAGEPALEDSDNTILCAIILAKLPTVTHNNVVTSSNEDNTLALWKAIQNHSSPWNLQTKPKCTINSQASVLTRVREIHYSSKKHHCQNGGCWY</sequence>